<dbReference type="OrthoDB" id="5573898at2759"/>
<keyword evidence="6" id="KW-0158">Chromosome</keyword>
<evidence type="ECO:0000313" key="21">
    <source>
        <dbReference type="EMBL" id="ODQ59939.1"/>
    </source>
</evidence>
<dbReference type="GO" id="GO:0042729">
    <property type="term" value="C:DASH complex"/>
    <property type="evidence" value="ECO:0007669"/>
    <property type="project" value="InterPro"/>
</dbReference>
<evidence type="ECO:0000256" key="13">
    <source>
        <dbReference type="ARBA" id="ARBA00023212"/>
    </source>
</evidence>
<organism evidence="21 22">
    <name type="scientific">Wickerhamomyces anomalus (strain ATCC 58044 / CBS 1984 / NCYC 433 / NRRL Y-366-8)</name>
    <name type="common">Yeast</name>
    <name type="synonym">Hansenula anomala</name>
    <dbReference type="NCBI Taxonomy" id="683960"/>
    <lineage>
        <taxon>Eukaryota</taxon>
        <taxon>Fungi</taxon>
        <taxon>Dikarya</taxon>
        <taxon>Ascomycota</taxon>
        <taxon>Saccharomycotina</taxon>
        <taxon>Saccharomycetes</taxon>
        <taxon>Phaffomycetales</taxon>
        <taxon>Wickerhamomycetaceae</taxon>
        <taxon>Wickerhamomyces</taxon>
    </lineage>
</organism>
<comment type="subunit">
    <text evidence="19">Component of the DASH complex consisting of ASK1, DAD1, DAD2, DAD3, DAD4, DAM1, DUO1, HSK3, SPC19 and SPC34, with a stoichiometry of one copy of each subunit per complex. Multiple DASH complexes oligomerize to form a ring that encircles spindle microtubules and organizes the rod-like NDC80 complexes of the outer kinetochore. DASH complex oligomerization strengthens microtubule attachments. On cytoplasmic microtubules, DASH complexes appear to form patches instead of rings.</text>
</comment>
<keyword evidence="15" id="KW-0131">Cell cycle</keyword>
<evidence type="ECO:0000256" key="5">
    <source>
        <dbReference type="ARBA" id="ARBA00014520"/>
    </source>
</evidence>
<feature type="region of interest" description="Disordered" evidence="20">
    <location>
        <begin position="313"/>
        <end position="369"/>
    </location>
</feature>
<dbReference type="GeneID" id="30201368"/>
<evidence type="ECO:0000256" key="12">
    <source>
        <dbReference type="ARBA" id="ARBA00022838"/>
    </source>
</evidence>
<dbReference type="PANTHER" id="PTHR28200:SF1">
    <property type="entry name" value="DASH COMPLEX SUBUNIT ASK1"/>
    <property type="match status" value="1"/>
</dbReference>
<dbReference type="InterPro" id="IPR013964">
    <property type="entry name" value="DASH_Ask1"/>
</dbReference>
<feature type="compositionally biased region" description="Polar residues" evidence="20">
    <location>
        <begin position="177"/>
        <end position="196"/>
    </location>
</feature>
<dbReference type="EMBL" id="KV454210">
    <property type="protein sequence ID" value="ODQ59939.1"/>
    <property type="molecule type" value="Genomic_DNA"/>
</dbReference>
<evidence type="ECO:0000256" key="9">
    <source>
        <dbReference type="ARBA" id="ARBA00022701"/>
    </source>
</evidence>
<proteinExistence type="inferred from homology"/>
<keyword evidence="9" id="KW-0493">Microtubule</keyword>
<protein>
    <recommendedName>
        <fullName evidence="5">DASH complex subunit ASK1</fullName>
    </recommendedName>
    <alternativeName>
        <fullName evidence="18">Associated with spindles and kinetochores protein 1</fullName>
    </alternativeName>
    <alternativeName>
        <fullName evidence="17">Outer kinetochore protein ASK1</fullName>
    </alternativeName>
</protein>
<feature type="region of interest" description="Disordered" evidence="20">
    <location>
        <begin position="270"/>
        <end position="298"/>
    </location>
</feature>
<evidence type="ECO:0000256" key="6">
    <source>
        <dbReference type="ARBA" id="ARBA00022454"/>
    </source>
</evidence>
<keyword evidence="22" id="KW-1185">Reference proteome</keyword>
<gene>
    <name evidence="21" type="ORF">WICANDRAFT_68503</name>
</gene>
<sequence length="531" mass="60361">MSHKYSNTGNRRKSVFTPNINNTNLNEASAQTIELERLEQEITLTLQTIDKSFAKSHKIINDRLIPIVKKYHNSSKKIWQGVSFWKNFLETSANVELRGYEEAVQNQDYTEDDQIPESQEQGSQETQTGDTVQLNEHLSPVKTAGDTGNVIMESTNHTIQQEFQKRYTDHFHDDTNPNDQDTTSAAFKSSTPNKLKNNPIMPQVRSQNNLGFDTTDSILPPIPVSANLSNTNGTDVNQTTPTLQRSNTDIQQPRNYILHNNLDTNYKLEVSPRKKHPHQPAVNSMTPKKPPQKKRKSIYAQKYDSSPFEIEAPKLQSDVQFSPVRPNGQTTPLRKQQTQASQQQQDENQTQRFPHTPRYGAGGNLLRTPGQVSRTANRYSNHGFQQDEDQQINQTNLQLDDSEQTPNISPPVTLNFATVNNNNNTTTQNLRRTPAREAAQNIVKDILNNVSGVNDSGLSGFEEFNGNKIRQFDDTDNQDSLFNEKTEKPLQQQQQQPTESEVLGGQEFDDFLDNKYRETNKNAETDWSDDD</sequence>
<feature type="compositionally biased region" description="Low complexity" evidence="20">
    <location>
        <begin position="336"/>
        <end position="351"/>
    </location>
</feature>
<dbReference type="GO" id="GO:0072686">
    <property type="term" value="C:mitotic spindle"/>
    <property type="evidence" value="ECO:0007669"/>
    <property type="project" value="InterPro"/>
</dbReference>
<evidence type="ECO:0000256" key="18">
    <source>
        <dbReference type="ARBA" id="ARBA00029932"/>
    </source>
</evidence>
<evidence type="ECO:0000256" key="7">
    <source>
        <dbReference type="ARBA" id="ARBA00022490"/>
    </source>
</evidence>
<evidence type="ECO:0000256" key="10">
    <source>
        <dbReference type="ARBA" id="ARBA00022776"/>
    </source>
</evidence>
<dbReference type="GO" id="GO:0008608">
    <property type="term" value="P:attachment of spindle microtubules to kinetochore"/>
    <property type="evidence" value="ECO:0007669"/>
    <property type="project" value="InterPro"/>
</dbReference>
<evidence type="ECO:0000256" key="2">
    <source>
        <dbReference type="ARBA" id="ARBA00004186"/>
    </source>
</evidence>
<evidence type="ECO:0000256" key="14">
    <source>
        <dbReference type="ARBA" id="ARBA00023242"/>
    </source>
</evidence>
<feature type="region of interest" description="Disordered" evidence="20">
    <location>
        <begin position="111"/>
        <end position="148"/>
    </location>
</feature>
<comment type="subcellular location">
    <subcellularLocation>
        <location evidence="3">Chromosome</location>
        <location evidence="3">Centromere</location>
        <location evidence="3">Kinetochore</location>
    </subcellularLocation>
    <subcellularLocation>
        <location evidence="2">Cytoplasm</location>
        <location evidence="2">Cytoskeleton</location>
        <location evidence="2">Spindle</location>
    </subcellularLocation>
    <subcellularLocation>
        <location evidence="1">Nucleus</location>
    </subcellularLocation>
</comment>
<keyword evidence="14" id="KW-0539">Nucleus</keyword>
<feature type="compositionally biased region" description="Low complexity" evidence="20">
    <location>
        <begin position="117"/>
        <end position="129"/>
    </location>
</feature>
<dbReference type="AlphaFoldDB" id="A0A1E3P392"/>
<keyword evidence="8" id="KW-0132">Cell division</keyword>
<evidence type="ECO:0000256" key="16">
    <source>
        <dbReference type="ARBA" id="ARBA00023328"/>
    </source>
</evidence>
<dbReference type="STRING" id="683960.A0A1E3P392"/>
<evidence type="ECO:0000256" key="8">
    <source>
        <dbReference type="ARBA" id="ARBA00022618"/>
    </source>
</evidence>
<evidence type="ECO:0000256" key="20">
    <source>
        <dbReference type="SAM" id="MobiDB-lite"/>
    </source>
</evidence>
<evidence type="ECO:0000313" key="22">
    <source>
        <dbReference type="Proteomes" id="UP000094112"/>
    </source>
</evidence>
<evidence type="ECO:0000256" key="3">
    <source>
        <dbReference type="ARBA" id="ARBA00004629"/>
    </source>
</evidence>
<feature type="region of interest" description="Disordered" evidence="20">
    <location>
        <begin position="169"/>
        <end position="200"/>
    </location>
</feature>
<dbReference type="RefSeq" id="XP_019039146.1">
    <property type="nucleotide sequence ID" value="XM_019184122.1"/>
</dbReference>
<reference evidence="21 22" key="1">
    <citation type="journal article" date="2016" name="Proc. Natl. Acad. Sci. U.S.A.">
        <title>Comparative genomics of biotechnologically important yeasts.</title>
        <authorList>
            <person name="Riley R."/>
            <person name="Haridas S."/>
            <person name="Wolfe K.H."/>
            <person name="Lopes M.R."/>
            <person name="Hittinger C.T."/>
            <person name="Goeker M."/>
            <person name="Salamov A.A."/>
            <person name="Wisecaver J.H."/>
            <person name="Long T.M."/>
            <person name="Calvey C.H."/>
            <person name="Aerts A.L."/>
            <person name="Barry K.W."/>
            <person name="Choi C."/>
            <person name="Clum A."/>
            <person name="Coughlan A.Y."/>
            <person name="Deshpande S."/>
            <person name="Douglass A.P."/>
            <person name="Hanson S.J."/>
            <person name="Klenk H.-P."/>
            <person name="LaButti K.M."/>
            <person name="Lapidus A."/>
            <person name="Lindquist E.A."/>
            <person name="Lipzen A.M."/>
            <person name="Meier-Kolthoff J.P."/>
            <person name="Ohm R.A."/>
            <person name="Otillar R.P."/>
            <person name="Pangilinan J.L."/>
            <person name="Peng Y."/>
            <person name="Rokas A."/>
            <person name="Rosa C.A."/>
            <person name="Scheuner C."/>
            <person name="Sibirny A.A."/>
            <person name="Slot J.C."/>
            <person name="Stielow J.B."/>
            <person name="Sun H."/>
            <person name="Kurtzman C.P."/>
            <person name="Blackwell M."/>
            <person name="Grigoriev I.V."/>
            <person name="Jeffries T.W."/>
        </authorList>
    </citation>
    <scope>NUCLEOTIDE SEQUENCE [LARGE SCALE GENOMIC DNA]</scope>
    <source>
        <strain evidence="22">ATCC 58044 / CBS 1984 / NCYC 433 / NRRL Y-366-8</strain>
    </source>
</reference>
<keyword evidence="10" id="KW-0498">Mitosis</keyword>
<dbReference type="Proteomes" id="UP000094112">
    <property type="component" value="Unassembled WGS sequence"/>
</dbReference>
<keyword evidence="7" id="KW-0963">Cytoplasm</keyword>
<accession>A0A1E3P392</accession>
<dbReference type="GO" id="GO:0051301">
    <property type="term" value="P:cell division"/>
    <property type="evidence" value="ECO:0007669"/>
    <property type="project" value="UniProtKB-KW"/>
</dbReference>
<evidence type="ECO:0000256" key="4">
    <source>
        <dbReference type="ARBA" id="ARBA00010731"/>
    </source>
</evidence>
<dbReference type="PANTHER" id="PTHR28200">
    <property type="entry name" value="DASH COMPLEX SUBUNIT ASK1"/>
    <property type="match status" value="1"/>
</dbReference>
<keyword evidence="12" id="KW-0995">Kinetochore</keyword>
<name>A0A1E3P392_WICAA</name>
<comment type="similarity">
    <text evidence="4">Belongs to the DASH complex ASK1 family.</text>
</comment>
<dbReference type="Pfam" id="PF08655">
    <property type="entry name" value="DASH_Ask1"/>
    <property type="match status" value="1"/>
</dbReference>
<keyword evidence="11" id="KW-0159">Chromosome partition</keyword>
<feature type="region of interest" description="Disordered" evidence="20">
    <location>
        <begin position="479"/>
        <end position="531"/>
    </location>
</feature>
<feature type="region of interest" description="Disordered" evidence="20">
    <location>
        <begin position="229"/>
        <end position="252"/>
    </location>
</feature>
<dbReference type="GO" id="GO:0044732">
    <property type="term" value="C:mitotic spindle pole body"/>
    <property type="evidence" value="ECO:0007669"/>
    <property type="project" value="TreeGrafter"/>
</dbReference>
<evidence type="ECO:0000256" key="1">
    <source>
        <dbReference type="ARBA" id="ARBA00004123"/>
    </source>
</evidence>
<evidence type="ECO:0000256" key="15">
    <source>
        <dbReference type="ARBA" id="ARBA00023306"/>
    </source>
</evidence>
<keyword evidence="16" id="KW-0137">Centromere</keyword>
<evidence type="ECO:0000256" key="19">
    <source>
        <dbReference type="ARBA" id="ARBA00046633"/>
    </source>
</evidence>
<dbReference type="GO" id="GO:0005874">
    <property type="term" value="C:microtubule"/>
    <property type="evidence" value="ECO:0007669"/>
    <property type="project" value="UniProtKB-KW"/>
</dbReference>
<evidence type="ECO:0000256" key="11">
    <source>
        <dbReference type="ARBA" id="ARBA00022829"/>
    </source>
</evidence>
<keyword evidence="13" id="KW-0206">Cytoskeleton</keyword>
<feature type="compositionally biased region" description="Basic and acidic residues" evidence="20">
    <location>
        <begin position="512"/>
        <end position="524"/>
    </location>
</feature>
<evidence type="ECO:0000256" key="17">
    <source>
        <dbReference type="ARBA" id="ARBA00029735"/>
    </source>
</evidence>